<keyword evidence="4 9" id="KW-0812">Transmembrane</keyword>
<evidence type="ECO:0000256" key="8">
    <source>
        <dbReference type="ARBA" id="ARBA00037998"/>
    </source>
</evidence>
<dbReference type="RefSeq" id="WP_344418243.1">
    <property type="nucleotide sequence ID" value="NZ_BAAAQK010000009.1"/>
</dbReference>
<keyword evidence="5" id="KW-0029">Amino-acid transport</keyword>
<organism evidence="10 11">
    <name type="scientific">Pseudonocardia ailaonensis</name>
    <dbReference type="NCBI Taxonomy" id="367279"/>
    <lineage>
        <taxon>Bacteria</taxon>
        <taxon>Bacillati</taxon>
        <taxon>Actinomycetota</taxon>
        <taxon>Actinomycetes</taxon>
        <taxon>Pseudonocardiales</taxon>
        <taxon>Pseudonocardiaceae</taxon>
        <taxon>Pseudonocardia</taxon>
    </lineage>
</organism>
<dbReference type="InterPro" id="IPR001851">
    <property type="entry name" value="ABC_transp_permease"/>
</dbReference>
<evidence type="ECO:0000256" key="7">
    <source>
        <dbReference type="ARBA" id="ARBA00023136"/>
    </source>
</evidence>
<dbReference type="CDD" id="cd06582">
    <property type="entry name" value="TM_PBP1_LivH_like"/>
    <property type="match status" value="1"/>
</dbReference>
<keyword evidence="6 9" id="KW-1133">Transmembrane helix</keyword>
<evidence type="ECO:0000256" key="6">
    <source>
        <dbReference type="ARBA" id="ARBA00022989"/>
    </source>
</evidence>
<keyword evidence="11" id="KW-1185">Reference proteome</keyword>
<evidence type="ECO:0000256" key="1">
    <source>
        <dbReference type="ARBA" id="ARBA00004651"/>
    </source>
</evidence>
<comment type="caution">
    <text evidence="10">The sequence shown here is derived from an EMBL/GenBank/DDBJ whole genome shotgun (WGS) entry which is preliminary data.</text>
</comment>
<evidence type="ECO:0000313" key="10">
    <source>
        <dbReference type="EMBL" id="GAA1853450.1"/>
    </source>
</evidence>
<name>A0ABN2N724_9PSEU</name>
<keyword evidence="3" id="KW-1003">Cell membrane</keyword>
<feature type="transmembrane region" description="Helical" evidence="9">
    <location>
        <begin position="225"/>
        <end position="254"/>
    </location>
</feature>
<evidence type="ECO:0000256" key="5">
    <source>
        <dbReference type="ARBA" id="ARBA00022970"/>
    </source>
</evidence>
<feature type="transmembrane region" description="Helical" evidence="9">
    <location>
        <begin position="143"/>
        <end position="163"/>
    </location>
</feature>
<dbReference type="EMBL" id="BAAAQK010000009">
    <property type="protein sequence ID" value="GAA1853450.1"/>
    <property type="molecule type" value="Genomic_DNA"/>
</dbReference>
<dbReference type="Proteomes" id="UP001500449">
    <property type="component" value="Unassembled WGS sequence"/>
</dbReference>
<proteinExistence type="inferred from homology"/>
<evidence type="ECO:0000256" key="3">
    <source>
        <dbReference type="ARBA" id="ARBA00022475"/>
    </source>
</evidence>
<feature type="transmembrane region" description="Helical" evidence="9">
    <location>
        <begin position="192"/>
        <end position="213"/>
    </location>
</feature>
<dbReference type="PANTHER" id="PTHR11795">
    <property type="entry name" value="BRANCHED-CHAIN AMINO ACID TRANSPORT SYSTEM PERMEASE PROTEIN LIVH"/>
    <property type="match status" value="1"/>
</dbReference>
<keyword evidence="7 9" id="KW-0472">Membrane</keyword>
<comment type="subcellular location">
    <subcellularLocation>
        <location evidence="1">Cell membrane</location>
        <topology evidence="1">Multi-pass membrane protein</topology>
    </subcellularLocation>
</comment>
<evidence type="ECO:0000256" key="9">
    <source>
        <dbReference type="SAM" id="Phobius"/>
    </source>
</evidence>
<gene>
    <name evidence="10" type="ORF">GCM10009836_36910</name>
</gene>
<comment type="similarity">
    <text evidence="8">Belongs to the binding-protein-dependent transport system permease family. LivHM subfamily.</text>
</comment>
<dbReference type="Pfam" id="PF02653">
    <property type="entry name" value="BPD_transp_2"/>
    <property type="match status" value="1"/>
</dbReference>
<dbReference type="InterPro" id="IPR052157">
    <property type="entry name" value="BCAA_transport_permease"/>
</dbReference>
<protein>
    <submittedName>
        <fullName evidence="10">Branched-chain amino acid ABC transporter permease</fullName>
    </submittedName>
</protein>
<feature type="transmembrane region" description="Helical" evidence="9">
    <location>
        <begin position="93"/>
        <end position="111"/>
    </location>
</feature>
<sequence>MQFIVQIATLGSIYLLFSLGLNLVWGSLGILNFAHGVTFVFAVYLTHLTLGVARLPFLVVLLLGAACGAVLTVLLQVLVFEPILRRSPSIHQAEMRILIGGLGFSTIPLAFMEHQTKNLPFGLDQGSFVVSPVVLGSFRATNIALYGIGLAVLLGLAIAVWLARSRGGLALRSLGVDAPVAGLMGIDRRRSALLAMALAGGLAGLAGVVYTYTLTALTPDSGDLLLVKAFAIVILGGVGSIAGAAVGSLVLAAAEVSVLTFTSGSWVDAVSFSLIFLMLVLRPVGLFGRKEVRRT</sequence>
<reference evidence="10 11" key="1">
    <citation type="journal article" date="2019" name="Int. J. Syst. Evol. Microbiol.">
        <title>The Global Catalogue of Microorganisms (GCM) 10K type strain sequencing project: providing services to taxonomists for standard genome sequencing and annotation.</title>
        <authorList>
            <consortium name="The Broad Institute Genomics Platform"/>
            <consortium name="The Broad Institute Genome Sequencing Center for Infectious Disease"/>
            <person name="Wu L."/>
            <person name="Ma J."/>
        </authorList>
    </citation>
    <scope>NUCLEOTIDE SEQUENCE [LARGE SCALE GENOMIC DNA]</scope>
    <source>
        <strain evidence="10 11">JCM 16009</strain>
    </source>
</reference>
<feature type="transmembrane region" description="Helical" evidence="9">
    <location>
        <begin position="57"/>
        <end position="81"/>
    </location>
</feature>
<evidence type="ECO:0000313" key="11">
    <source>
        <dbReference type="Proteomes" id="UP001500449"/>
    </source>
</evidence>
<evidence type="ECO:0000256" key="2">
    <source>
        <dbReference type="ARBA" id="ARBA00022448"/>
    </source>
</evidence>
<evidence type="ECO:0000256" key="4">
    <source>
        <dbReference type="ARBA" id="ARBA00022692"/>
    </source>
</evidence>
<accession>A0ABN2N724</accession>
<feature type="transmembrane region" description="Helical" evidence="9">
    <location>
        <begin position="12"/>
        <end position="45"/>
    </location>
</feature>
<dbReference type="PANTHER" id="PTHR11795:SF445">
    <property type="entry name" value="AMINO ACID ABC TRANSPORTER PERMEASE PROTEIN"/>
    <property type="match status" value="1"/>
</dbReference>
<keyword evidence="2" id="KW-0813">Transport</keyword>
<feature type="transmembrane region" description="Helical" evidence="9">
    <location>
        <begin position="266"/>
        <end position="285"/>
    </location>
</feature>